<dbReference type="PANTHER" id="PTHR23349:SF63">
    <property type="entry name" value="FER3-LIKE PROTEIN"/>
    <property type="match status" value="1"/>
</dbReference>
<accession>A0ABD2Q3D4</accession>
<dbReference type="SUPFAM" id="SSF47459">
    <property type="entry name" value="HLH, helix-loop-helix DNA-binding domain"/>
    <property type="match status" value="1"/>
</dbReference>
<comment type="caution">
    <text evidence="3">The sequence shown here is derived from an EMBL/GenBank/DDBJ whole genome shotgun (WGS) entry which is preliminary data.</text>
</comment>
<evidence type="ECO:0000313" key="4">
    <source>
        <dbReference type="Proteomes" id="UP001626550"/>
    </source>
</evidence>
<feature type="domain" description="BHLH" evidence="2">
    <location>
        <begin position="16"/>
        <end position="77"/>
    </location>
</feature>
<dbReference type="AlphaFoldDB" id="A0ABD2Q3D4"/>
<dbReference type="EMBL" id="JBJKFK010001095">
    <property type="protein sequence ID" value="KAL3314105.1"/>
    <property type="molecule type" value="Genomic_DNA"/>
</dbReference>
<dbReference type="SMART" id="SM00353">
    <property type="entry name" value="HLH"/>
    <property type="match status" value="1"/>
</dbReference>
<keyword evidence="4" id="KW-1185">Reference proteome</keyword>
<feature type="compositionally biased region" description="Low complexity" evidence="1">
    <location>
        <begin position="245"/>
        <end position="258"/>
    </location>
</feature>
<evidence type="ECO:0000313" key="3">
    <source>
        <dbReference type="EMBL" id="KAL3314105.1"/>
    </source>
</evidence>
<dbReference type="Proteomes" id="UP001626550">
    <property type="component" value="Unassembled WGS sequence"/>
</dbReference>
<dbReference type="Gene3D" id="4.10.280.10">
    <property type="entry name" value="Helix-loop-helix DNA-binding domain"/>
    <property type="match status" value="1"/>
</dbReference>
<name>A0ABD2Q3D4_9PLAT</name>
<dbReference type="InterPro" id="IPR036638">
    <property type="entry name" value="HLH_DNA-bd_sf"/>
</dbReference>
<reference evidence="3 4" key="1">
    <citation type="submission" date="2024-11" db="EMBL/GenBank/DDBJ databases">
        <title>Adaptive evolution of stress response genes in parasites aligns with host niche diversity.</title>
        <authorList>
            <person name="Hahn C."/>
            <person name="Resl P."/>
        </authorList>
    </citation>
    <scope>NUCLEOTIDE SEQUENCE [LARGE SCALE GENOMIC DNA]</scope>
    <source>
        <strain evidence="3">EGGRZ-B1_66</strain>
        <tissue evidence="3">Body</tissue>
    </source>
</reference>
<sequence length="258" mass="29818">MQLSLPVTNVEIRKTLQRSAANQRERKRMHSINRAFKGLRAHVPEDWLNSALGGASNVDKVSKVDTLRAAIDYIQALHDLLNGYSRPPTPICHRPLVCRFHRRKRNCDKNSHEKPQKCPNNNNEESAYITMTAYSRRLMRPVLVSVSWQLPENRVRRPKLGKCMFAVCNAIAKAAQESQMRNGQREKNCPICQQEVKQNLEGRAKRYWRSCKQRKMASRRIWWPEMRLMDTESQNHGPSSAGCHSFMSNSSSSLFDEL</sequence>
<dbReference type="InterPro" id="IPR050283">
    <property type="entry name" value="E-box_TF_Regulators"/>
</dbReference>
<feature type="region of interest" description="Disordered" evidence="1">
    <location>
        <begin position="233"/>
        <end position="258"/>
    </location>
</feature>
<dbReference type="InterPro" id="IPR011598">
    <property type="entry name" value="bHLH_dom"/>
</dbReference>
<dbReference type="Pfam" id="PF00010">
    <property type="entry name" value="HLH"/>
    <property type="match status" value="1"/>
</dbReference>
<proteinExistence type="predicted"/>
<dbReference type="PROSITE" id="PS50888">
    <property type="entry name" value="BHLH"/>
    <property type="match status" value="1"/>
</dbReference>
<organism evidence="3 4">
    <name type="scientific">Cichlidogyrus casuarinus</name>
    <dbReference type="NCBI Taxonomy" id="1844966"/>
    <lineage>
        <taxon>Eukaryota</taxon>
        <taxon>Metazoa</taxon>
        <taxon>Spiralia</taxon>
        <taxon>Lophotrochozoa</taxon>
        <taxon>Platyhelminthes</taxon>
        <taxon>Monogenea</taxon>
        <taxon>Monopisthocotylea</taxon>
        <taxon>Dactylogyridea</taxon>
        <taxon>Ancyrocephalidae</taxon>
        <taxon>Cichlidogyrus</taxon>
    </lineage>
</organism>
<protein>
    <recommendedName>
        <fullName evidence="2">BHLH domain-containing protein</fullName>
    </recommendedName>
</protein>
<gene>
    <name evidence="3" type="ORF">Ciccas_007284</name>
</gene>
<evidence type="ECO:0000256" key="1">
    <source>
        <dbReference type="SAM" id="MobiDB-lite"/>
    </source>
</evidence>
<dbReference type="PANTHER" id="PTHR23349">
    <property type="entry name" value="BASIC HELIX-LOOP-HELIX TRANSCRIPTION FACTOR, TWIST"/>
    <property type="match status" value="1"/>
</dbReference>
<evidence type="ECO:0000259" key="2">
    <source>
        <dbReference type="PROSITE" id="PS50888"/>
    </source>
</evidence>